<dbReference type="PANTHER" id="PTHR30537">
    <property type="entry name" value="HTH-TYPE TRANSCRIPTIONAL REGULATOR"/>
    <property type="match status" value="1"/>
</dbReference>
<evidence type="ECO:0000256" key="4">
    <source>
        <dbReference type="ARBA" id="ARBA00023163"/>
    </source>
</evidence>
<evidence type="ECO:0000256" key="1">
    <source>
        <dbReference type="ARBA" id="ARBA00009437"/>
    </source>
</evidence>
<keyword evidence="7" id="KW-1185">Reference proteome</keyword>
<protein>
    <submittedName>
        <fullName evidence="6">LysR family transcriptional regulator, glycine cleavage system transcriptional activator</fullName>
    </submittedName>
</protein>
<keyword evidence="2" id="KW-0805">Transcription regulation</keyword>
<dbReference type="PANTHER" id="PTHR30537:SF26">
    <property type="entry name" value="GLYCINE CLEAVAGE SYSTEM TRANSCRIPTIONAL ACTIVATOR"/>
    <property type="match status" value="1"/>
</dbReference>
<name>A0A1C3U954_9HYPH</name>
<organism evidence="6 7">
    <name type="scientific">Rhizobium miluonense</name>
    <dbReference type="NCBI Taxonomy" id="411945"/>
    <lineage>
        <taxon>Bacteria</taxon>
        <taxon>Pseudomonadati</taxon>
        <taxon>Pseudomonadota</taxon>
        <taxon>Alphaproteobacteria</taxon>
        <taxon>Hyphomicrobiales</taxon>
        <taxon>Rhizobiaceae</taxon>
        <taxon>Rhizobium/Agrobacterium group</taxon>
        <taxon>Rhizobium</taxon>
    </lineage>
</organism>
<evidence type="ECO:0000256" key="3">
    <source>
        <dbReference type="ARBA" id="ARBA00023125"/>
    </source>
</evidence>
<dbReference type="Proteomes" id="UP000199435">
    <property type="component" value="Unassembled WGS sequence"/>
</dbReference>
<dbReference type="GO" id="GO:0003700">
    <property type="term" value="F:DNA-binding transcription factor activity"/>
    <property type="evidence" value="ECO:0007669"/>
    <property type="project" value="InterPro"/>
</dbReference>
<keyword evidence="3" id="KW-0238">DNA-binding</keyword>
<dbReference type="InterPro" id="IPR036390">
    <property type="entry name" value="WH_DNA-bd_sf"/>
</dbReference>
<dbReference type="Pfam" id="PF03466">
    <property type="entry name" value="LysR_substrate"/>
    <property type="match status" value="1"/>
</dbReference>
<dbReference type="PROSITE" id="PS50931">
    <property type="entry name" value="HTH_LYSR"/>
    <property type="match status" value="1"/>
</dbReference>
<dbReference type="InterPro" id="IPR058163">
    <property type="entry name" value="LysR-type_TF_proteobact-type"/>
</dbReference>
<comment type="similarity">
    <text evidence="1">Belongs to the LysR transcriptional regulatory family.</text>
</comment>
<keyword evidence="4" id="KW-0804">Transcription</keyword>
<feature type="domain" description="HTH lysR-type" evidence="5">
    <location>
        <begin position="5"/>
        <end position="62"/>
    </location>
</feature>
<dbReference type="InterPro" id="IPR000847">
    <property type="entry name" value="LysR_HTH_N"/>
</dbReference>
<dbReference type="InterPro" id="IPR005119">
    <property type="entry name" value="LysR_subst-bd"/>
</dbReference>
<dbReference type="GO" id="GO:0006351">
    <property type="term" value="P:DNA-templated transcription"/>
    <property type="evidence" value="ECO:0007669"/>
    <property type="project" value="TreeGrafter"/>
</dbReference>
<dbReference type="Gene3D" id="1.10.10.10">
    <property type="entry name" value="Winged helix-like DNA-binding domain superfamily/Winged helix DNA-binding domain"/>
    <property type="match status" value="1"/>
</dbReference>
<proteinExistence type="inferred from homology"/>
<dbReference type="RefSeq" id="WP_092843989.1">
    <property type="nucleotide sequence ID" value="NZ_FMAH01000002.1"/>
</dbReference>
<accession>A0A1C3U954</accession>
<dbReference type="GO" id="GO:0043565">
    <property type="term" value="F:sequence-specific DNA binding"/>
    <property type="evidence" value="ECO:0007669"/>
    <property type="project" value="TreeGrafter"/>
</dbReference>
<dbReference type="STRING" id="411945.GA0061102_1002182"/>
<dbReference type="FunFam" id="1.10.10.10:FF:000038">
    <property type="entry name" value="Glycine cleavage system transcriptional activator"/>
    <property type="match status" value="1"/>
</dbReference>
<dbReference type="InterPro" id="IPR036388">
    <property type="entry name" value="WH-like_DNA-bd_sf"/>
</dbReference>
<evidence type="ECO:0000313" key="7">
    <source>
        <dbReference type="Proteomes" id="UP000199435"/>
    </source>
</evidence>
<reference evidence="7" key="1">
    <citation type="submission" date="2016-08" db="EMBL/GenBank/DDBJ databases">
        <authorList>
            <person name="Varghese N."/>
            <person name="Submissions Spin"/>
        </authorList>
    </citation>
    <scope>NUCLEOTIDE SEQUENCE [LARGE SCALE GENOMIC DNA]</scope>
    <source>
        <strain evidence="7">HAMBI 2971</strain>
    </source>
</reference>
<dbReference type="Gene3D" id="3.40.190.10">
    <property type="entry name" value="Periplasmic binding protein-like II"/>
    <property type="match status" value="2"/>
</dbReference>
<evidence type="ECO:0000259" key="5">
    <source>
        <dbReference type="PROSITE" id="PS50931"/>
    </source>
</evidence>
<dbReference type="SUPFAM" id="SSF53850">
    <property type="entry name" value="Periplasmic binding protein-like II"/>
    <property type="match status" value="1"/>
</dbReference>
<evidence type="ECO:0000313" key="6">
    <source>
        <dbReference type="EMBL" id="SCB11998.1"/>
    </source>
</evidence>
<dbReference type="SUPFAM" id="SSF46785">
    <property type="entry name" value="Winged helix' DNA-binding domain"/>
    <property type="match status" value="1"/>
</dbReference>
<dbReference type="CDD" id="cd08432">
    <property type="entry name" value="PBP2_GcdR_TrpI_HvrB_AmpR_like"/>
    <property type="match status" value="1"/>
</dbReference>
<evidence type="ECO:0000256" key="2">
    <source>
        <dbReference type="ARBA" id="ARBA00023015"/>
    </source>
</evidence>
<sequence length="301" mass="33291">MRNLPPLRSLHAFEAAARHGSFKLAAAELGVTSTAISHQIRLLEETCGYKLFQRRPRPLLLTKAGARLFPGLRNGFDVLAGAIAAVAEPDARAPLRITSPNAFASRWLVPRLSKWREENPTVPLEIIGTDAVLDLRAGAADVAIRYARRPPQDFVAQEVFRDTFFPVCSPRLLASDGRSIQRVADLLRFPLIHFDWMNRDPGAPTWQQWLTTARSIDPSLETDKAWDLSFREELHAIDAVVAGQGIAICSDVVVSNELRSGVLVKAHPLSLPGYGFYLVAMAHTSRAPDIETFSAWLRAIV</sequence>
<dbReference type="OrthoDB" id="9793571at2"/>
<gene>
    <name evidence="6" type="ORF">GA0061102_1002182</name>
</gene>
<dbReference type="AlphaFoldDB" id="A0A1C3U954"/>
<dbReference type="EMBL" id="FMAH01000002">
    <property type="protein sequence ID" value="SCB11998.1"/>
    <property type="molecule type" value="Genomic_DNA"/>
</dbReference>
<dbReference type="Pfam" id="PF00126">
    <property type="entry name" value="HTH_1"/>
    <property type="match status" value="1"/>
</dbReference>